<sequence>MNILIGILFFVIAGWQFFAAYRAFHQVRTEGNASTSPFIGWGLWSGLIFGIILLGAGIRILMM</sequence>
<dbReference type="Proteomes" id="UP000050969">
    <property type="component" value="Unassembled WGS sequence"/>
</dbReference>
<gene>
    <name evidence="2" type="ORF">IV56_GL002290</name>
</gene>
<keyword evidence="3" id="KW-1185">Reference proteome</keyword>
<evidence type="ECO:0000313" key="3">
    <source>
        <dbReference type="Proteomes" id="UP000050969"/>
    </source>
</evidence>
<dbReference type="STRING" id="1293598.IV56_GL002290"/>
<keyword evidence="1" id="KW-0812">Transmembrane</keyword>
<keyword evidence="1" id="KW-1133">Transmembrane helix</keyword>
<proteinExistence type="predicted"/>
<protein>
    <recommendedName>
        <fullName evidence="4">Immunity protein</fullName>
    </recommendedName>
</protein>
<name>A0A0R2MT31_9LACO</name>
<dbReference type="AlphaFoldDB" id="A0A0R2MT31"/>
<evidence type="ECO:0008006" key="4">
    <source>
        <dbReference type="Google" id="ProtNLM"/>
    </source>
</evidence>
<feature type="transmembrane region" description="Helical" evidence="1">
    <location>
        <begin position="43"/>
        <end position="62"/>
    </location>
</feature>
<organism evidence="2 3">
    <name type="scientific">Lacticaseibacillus saniviri JCM 17471 = DSM 24301</name>
    <dbReference type="NCBI Taxonomy" id="1293598"/>
    <lineage>
        <taxon>Bacteria</taxon>
        <taxon>Bacillati</taxon>
        <taxon>Bacillota</taxon>
        <taxon>Bacilli</taxon>
        <taxon>Lactobacillales</taxon>
        <taxon>Lactobacillaceae</taxon>
        <taxon>Lacticaseibacillus</taxon>
    </lineage>
</organism>
<accession>A0A0R2MT31</accession>
<dbReference type="PATRIC" id="fig|1293598.4.peg.2393"/>
<evidence type="ECO:0000256" key="1">
    <source>
        <dbReference type="SAM" id="Phobius"/>
    </source>
</evidence>
<keyword evidence="1" id="KW-0472">Membrane</keyword>
<comment type="caution">
    <text evidence="2">The sequence shown here is derived from an EMBL/GenBank/DDBJ whole genome shotgun (WGS) entry which is preliminary data.</text>
</comment>
<dbReference type="EMBL" id="JQCE01000064">
    <property type="protein sequence ID" value="KRO15522.1"/>
    <property type="molecule type" value="Genomic_DNA"/>
</dbReference>
<evidence type="ECO:0000313" key="2">
    <source>
        <dbReference type="EMBL" id="KRO15522.1"/>
    </source>
</evidence>
<reference evidence="2 3" key="1">
    <citation type="journal article" date="2015" name="Genome Announc.">
        <title>Expanding the biotechnology potential of lactobacilli through comparative genomics of 213 strains and associated genera.</title>
        <authorList>
            <person name="Sun Z."/>
            <person name="Harris H.M."/>
            <person name="McCann A."/>
            <person name="Guo C."/>
            <person name="Argimon S."/>
            <person name="Zhang W."/>
            <person name="Yang X."/>
            <person name="Jeffery I.B."/>
            <person name="Cooney J.C."/>
            <person name="Kagawa T.F."/>
            <person name="Liu W."/>
            <person name="Song Y."/>
            <person name="Salvetti E."/>
            <person name="Wrobel A."/>
            <person name="Rasinkangas P."/>
            <person name="Parkhill J."/>
            <person name="Rea M.C."/>
            <person name="O'Sullivan O."/>
            <person name="Ritari J."/>
            <person name="Douillard F.P."/>
            <person name="Paul Ross R."/>
            <person name="Yang R."/>
            <person name="Briner A.E."/>
            <person name="Felis G.E."/>
            <person name="de Vos W.M."/>
            <person name="Barrangou R."/>
            <person name="Klaenhammer T.R."/>
            <person name="Caufield P.W."/>
            <person name="Cui Y."/>
            <person name="Zhang H."/>
            <person name="O'Toole P.W."/>
        </authorList>
    </citation>
    <scope>NUCLEOTIDE SEQUENCE [LARGE SCALE GENOMIC DNA]</scope>
    <source>
        <strain evidence="2 3">DSM 24301</strain>
    </source>
</reference>
<dbReference type="RefSeq" id="WP_056993278.1">
    <property type="nucleotide sequence ID" value="NZ_JQCE01000064.1"/>
</dbReference>